<evidence type="ECO:0000313" key="8">
    <source>
        <dbReference type="Proteomes" id="UP000279236"/>
    </source>
</evidence>
<feature type="region of interest" description="Disordered" evidence="5">
    <location>
        <begin position="1"/>
        <end position="100"/>
    </location>
</feature>
<evidence type="ECO:0000256" key="1">
    <source>
        <dbReference type="ARBA" id="ARBA00022723"/>
    </source>
</evidence>
<dbReference type="GO" id="GO:0000209">
    <property type="term" value="P:protein polyubiquitination"/>
    <property type="evidence" value="ECO:0007669"/>
    <property type="project" value="InterPro"/>
</dbReference>
<feature type="domain" description="C3H1-type" evidence="6">
    <location>
        <begin position="125"/>
        <end position="152"/>
    </location>
</feature>
<dbReference type="AlphaFoldDB" id="A0A427XGD8"/>
<feature type="compositionally biased region" description="Low complexity" evidence="5">
    <location>
        <begin position="490"/>
        <end position="526"/>
    </location>
</feature>
<feature type="compositionally biased region" description="Low complexity" evidence="5">
    <location>
        <begin position="296"/>
        <end position="307"/>
    </location>
</feature>
<name>A0A427XGD8_9TREE</name>
<sequence>MSVPATSPSPLPSDAANAKPIPATRARPTPIAGAADSPRGASPSGSSFRRAGRSVTGVSLGIDANGHSAAEGDSNWRTRGSEVGSLPKGRSAGPERTVGGFEKREVRGAAAAASALSGSKEKAAALSHVPCRFFKAGACTAGSSCPFSHDLGGKREVCQWFLKGDCKFGHKCALAHVRPGEPMSMDRRNKKDQQREARERHGDSLGRSMGDDLGTSPATSFGARASPIPTPISHPVPIKSAISQSLQSGSIQSPSRFASSPLREPYGPPAAVVAGSPSAGFNQNSRPLSGAAGFASSPSRPSPLSSSFNARATSGMSLKGSSLVAAHSPLRPPATSGTFSSSFSHTSASVDKSSGQLSASFAGGARSIWSRSDTPDEPLHPGGTSARRGVPSVSARLITDVFDEHDDHGEDLLPSSLSELLTPKERARRMSRNDSHDSYVGSPGRQNFINPHQYVGAERLAQSANAAIPAGGFLQALWKEDGGDARAGADGETVTPPPESVSTPTGTTPSDPLSFAPSQPQPQPALRQSLLSQQRTTPGSPGVQIRQVAPAVDAPFLIRGTDPSSPTARVLSEHAPGQSLPGGLAAALSRMHMQPRVPSGLSGSGAHVATPPGFNSAAARREDHDEEALFHMDG</sequence>
<feature type="region of interest" description="Disordered" evidence="5">
    <location>
        <begin position="426"/>
        <end position="446"/>
    </location>
</feature>
<feature type="compositionally biased region" description="Low complexity" evidence="5">
    <location>
        <begin position="240"/>
        <end position="255"/>
    </location>
</feature>
<reference evidence="7 8" key="1">
    <citation type="submission" date="2018-11" db="EMBL/GenBank/DDBJ databases">
        <title>Genome sequence of Apiotrichum porosum DSM 27194.</title>
        <authorList>
            <person name="Aliyu H."/>
            <person name="Gorte O."/>
            <person name="Ochsenreither K."/>
        </authorList>
    </citation>
    <scope>NUCLEOTIDE SEQUENCE [LARGE SCALE GENOMIC DNA]</scope>
    <source>
        <strain evidence="7 8">DSM 27194</strain>
    </source>
</reference>
<dbReference type="SUPFAM" id="SSF90229">
    <property type="entry name" value="CCCH zinc finger"/>
    <property type="match status" value="1"/>
</dbReference>
<dbReference type="Pfam" id="PF00642">
    <property type="entry name" value="zf-CCCH"/>
    <property type="match status" value="1"/>
</dbReference>
<dbReference type="GeneID" id="39587577"/>
<dbReference type="InterPro" id="IPR036855">
    <property type="entry name" value="Znf_CCCH_sf"/>
</dbReference>
<protein>
    <recommendedName>
        <fullName evidence="6">C3H1-type domain-containing protein</fullName>
    </recommendedName>
</protein>
<evidence type="ECO:0000256" key="3">
    <source>
        <dbReference type="ARBA" id="ARBA00022833"/>
    </source>
</evidence>
<feature type="region of interest" description="Disordered" evidence="5">
    <location>
        <begin position="596"/>
        <end position="634"/>
    </location>
</feature>
<dbReference type="InterPro" id="IPR000571">
    <property type="entry name" value="Znf_CCCH"/>
</dbReference>
<dbReference type="EMBL" id="RSCE01000014">
    <property type="protein sequence ID" value="RSH77960.1"/>
    <property type="molecule type" value="Genomic_DNA"/>
</dbReference>
<feature type="zinc finger region" description="C3H1-type" evidence="4">
    <location>
        <begin position="125"/>
        <end position="152"/>
    </location>
</feature>
<dbReference type="Pfam" id="PF14608">
    <property type="entry name" value="zf-CCCH_2"/>
    <property type="match status" value="1"/>
</dbReference>
<dbReference type="PANTHER" id="PTHR11224:SF10">
    <property type="entry name" value="IP09428P-RELATED"/>
    <property type="match status" value="1"/>
</dbReference>
<dbReference type="Proteomes" id="UP000279236">
    <property type="component" value="Unassembled WGS sequence"/>
</dbReference>
<organism evidence="7 8">
    <name type="scientific">Apiotrichum porosum</name>
    <dbReference type="NCBI Taxonomy" id="105984"/>
    <lineage>
        <taxon>Eukaryota</taxon>
        <taxon>Fungi</taxon>
        <taxon>Dikarya</taxon>
        <taxon>Basidiomycota</taxon>
        <taxon>Agaricomycotina</taxon>
        <taxon>Tremellomycetes</taxon>
        <taxon>Trichosporonales</taxon>
        <taxon>Trichosporonaceae</taxon>
        <taxon>Apiotrichum</taxon>
    </lineage>
</organism>
<keyword evidence="3 4" id="KW-0862">Zinc</keyword>
<feature type="domain" description="C3H1-type" evidence="6">
    <location>
        <begin position="153"/>
        <end position="179"/>
    </location>
</feature>
<feature type="region of interest" description="Disordered" evidence="5">
    <location>
        <begin position="180"/>
        <end position="311"/>
    </location>
</feature>
<comment type="caution">
    <text evidence="7">The sequence shown here is derived from an EMBL/GenBank/DDBJ whole genome shotgun (WGS) entry which is preliminary data.</text>
</comment>
<feature type="compositionally biased region" description="Basic and acidic residues" evidence="5">
    <location>
        <begin position="184"/>
        <end position="204"/>
    </location>
</feature>
<feature type="compositionally biased region" description="Low complexity" evidence="5">
    <location>
        <begin position="269"/>
        <end position="280"/>
    </location>
</feature>
<dbReference type="OrthoDB" id="411372at2759"/>
<dbReference type="STRING" id="105984.A0A427XGD8"/>
<keyword evidence="2 4" id="KW-0863">Zinc-finger</keyword>
<feature type="zinc finger region" description="C3H1-type" evidence="4">
    <location>
        <begin position="153"/>
        <end position="179"/>
    </location>
</feature>
<feature type="compositionally biased region" description="Polar residues" evidence="5">
    <location>
        <begin position="350"/>
        <end position="359"/>
    </location>
</feature>
<evidence type="ECO:0000259" key="6">
    <source>
        <dbReference type="PROSITE" id="PS50103"/>
    </source>
</evidence>
<accession>A0A427XGD8</accession>
<evidence type="ECO:0000256" key="5">
    <source>
        <dbReference type="SAM" id="MobiDB-lite"/>
    </source>
</evidence>
<feature type="compositionally biased region" description="Basic and acidic residues" evidence="5">
    <location>
        <begin position="619"/>
        <end position="634"/>
    </location>
</feature>
<dbReference type="PROSITE" id="PS50103">
    <property type="entry name" value="ZF_C3H1"/>
    <property type="match status" value="2"/>
</dbReference>
<dbReference type="GO" id="GO:0061630">
    <property type="term" value="F:ubiquitin protein ligase activity"/>
    <property type="evidence" value="ECO:0007669"/>
    <property type="project" value="InterPro"/>
</dbReference>
<feature type="compositionally biased region" description="Low complexity" evidence="5">
    <location>
        <begin position="334"/>
        <end position="349"/>
    </location>
</feature>
<keyword evidence="1 4" id="KW-0479">Metal-binding</keyword>
<gene>
    <name evidence="7" type="ORF">EHS24_003034</name>
</gene>
<keyword evidence="8" id="KW-1185">Reference proteome</keyword>
<dbReference type="Gene3D" id="4.10.1000.10">
    <property type="entry name" value="Zinc finger, CCCH-type"/>
    <property type="match status" value="1"/>
</dbReference>
<feature type="region of interest" description="Disordered" evidence="5">
    <location>
        <begin position="326"/>
        <end position="390"/>
    </location>
</feature>
<dbReference type="InterPro" id="IPR045072">
    <property type="entry name" value="MKRN-like"/>
</dbReference>
<evidence type="ECO:0000313" key="7">
    <source>
        <dbReference type="EMBL" id="RSH77960.1"/>
    </source>
</evidence>
<dbReference type="RefSeq" id="XP_028473107.1">
    <property type="nucleotide sequence ID" value="XM_028618740.1"/>
</dbReference>
<dbReference type="GO" id="GO:0008270">
    <property type="term" value="F:zinc ion binding"/>
    <property type="evidence" value="ECO:0007669"/>
    <property type="project" value="UniProtKB-KW"/>
</dbReference>
<dbReference type="SMART" id="SM00356">
    <property type="entry name" value="ZnF_C3H1"/>
    <property type="match status" value="2"/>
</dbReference>
<evidence type="ECO:0000256" key="2">
    <source>
        <dbReference type="ARBA" id="ARBA00022771"/>
    </source>
</evidence>
<dbReference type="PANTHER" id="PTHR11224">
    <property type="entry name" value="MAKORIN-RELATED"/>
    <property type="match status" value="1"/>
</dbReference>
<feature type="region of interest" description="Disordered" evidence="5">
    <location>
        <begin position="483"/>
        <end position="526"/>
    </location>
</feature>
<evidence type="ECO:0000256" key="4">
    <source>
        <dbReference type="PROSITE-ProRule" id="PRU00723"/>
    </source>
</evidence>
<proteinExistence type="predicted"/>